<keyword evidence="9" id="KW-0460">Magnesium</keyword>
<evidence type="ECO:0000256" key="1">
    <source>
        <dbReference type="ARBA" id="ARBA00012494"/>
    </source>
</evidence>
<dbReference type="GO" id="GO:0039694">
    <property type="term" value="P:viral RNA genome replication"/>
    <property type="evidence" value="ECO:0007669"/>
    <property type="project" value="InterPro"/>
</dbReference>
<dbReference type="GO" id="GO:0003968">
    <property type="term" value="F:RNA-directed RNA polymerase activity"/>
    <property type="evidence" value="ECO:0007669"/>
    <property type="project" value="UniProtKB-KW"/>
</dbReference>
<comment type="catalytic activity">
    <reaction evidence="8">
        <text>RNA(n) + a ribonucleoside 5'-triphosphate = RNA(n+1) + diphosphate</text>
        <dbReference type="Rhea" id="RHEA:21248"/>
        <dbReference type="Rhea" id="RHEA-COMP:14527"/>
        <dbReference type="Rhea" id="RHEA-COMP:17342"/>
        <dbReference type="ChEBI" id="CHEBI:33019"/>
        <dbReference type="ChEBI" id="CHEBI:61557"/>
        <dbReference type="ChEBI" id="CHEBI:140395"/>
        <dbReference type="EC" id="2.7.7.48"/>
    </reaction>
</comment>
<evidence type="ECO:0000256" key="3">
    <source>
        <dbReference type="ARBA" id="ARBA00022679"/>
    </source>
</evidence>
<feature type="binding site" evidence="9">
    <location>
        <position position="468"/>
    </location>
    <ligand>
        <name>Mg(2+)</name>
        <dbReference type="ChEBI" id="CHEBI:18420"/>
        <label>2</label>
    </ligand>
</feature>
<evidence type="ECO:0000256" key="9">
    <source>
        <dbReference type="PIRSR" id="PIRSR605093-1"/>
    </source>
</evidence>
<feature type="binding site" evidence="9">
    <location>
        <position position="469"/>
    </location>
    <ligand>
        <name>Mg(2+)</name>
        <dbReference type="ChEBI" id="CHEBI:18420"/>
        <label>2</label>
    </ligand>
</feature>
<keyword evidence="6" id="KW-0693">Viral RNA replication</keyword>
<dbReference type="GO" id="GO:0046872">
    <property type="term" value="F:metal ion binding"/>
    <property type="evidence" value="ECO:0007669"/>
    <property type="project" value="UniProtKB-KW"/>
</dbReference>
<dbReference type="Pfam" id="PF03431">
    <property type="entry name" value="RNA_replicase_B"/>
    <property type="match status" value="1"/>
</dbReference>
<feature type="binding site" evidence="9">
    <location>
        <position position="371"/>
    </location>
    <ligand>
        <name>Mg(2+)</name>
        <dbReference type="ChEBI" id="CHEBI:18420"/>
        <label>2</label>
    </ligand>
</feature>
<proteinExistence type="predicted"/>
<evidence type="ECO:0000256" key="7">
    <source>
        <dbReference type="ARBA" id="ARBA00030248"/>
    </source>
</evidence>
<evidence type="ECO:0000256" key="5">
    <source>
        <dbReference type="ARBA" id="ARBA00022741"/>
    </source>
</evidence>
<evidence type="ECO:0000256" key="8">
    <source>
        <dbReference type="ARBA" id="ARBA00048744"/>
    </source>
</evidence>
<evidence type="ECO:0000256" key="2">
    <source>
        <dbReference type="ARBA" id="ARBA00022484"/>
    </source>
</evidence>
<evidence type="ECO:0000256" key="4">
    <source>
        <dbReference type="ARBA" id="ARBA00022695"/>
    </source>
</evidence>
<keyword evidence="9" id="KW-0479">Metal-binding</keyword>
<keyword evidence="5" id="KW-0547">Nucleotide-binding</keyword>
<organism evidence="11">
    <name type="scientific">Leviviridae sp</name>
    <dbReference type="NCBI Taxonomy" id="2027243"/>
    <lineage>
        <taxon>Viruses</taxon>
        <taxon>Riboviria</taxon>
        <taxon>Orthornavirae</taxon>
        <taxon>Lenarviricota</taxon>
        <taxon>Leviviricetes</taxon>
        <taxon>Norzivirales</taxon>
        <taxon>Fiersviridae</taxon>
    </lineage>
</organism>
<keyword evidence="3" id="KW-0808">Transferase</keyword>
<sequence length="661" mass="73864">MKSQADSLLHVAEHALLRDIALAYPALQDGLSKDFDRLALYCRSRGLAFFTLDLPNLDSLLVEALETGRLMLNGPLSHRVSKRIKVPRLFSGLWLRVFDEDACLRQEPDVSAIFFLRQLCCLGKKIAVDCSTERLLASVEKYHDIERELRDPTFRWDSDELYGGEDPAVRHLGELCIPIAEEGGSALQEAEGCKTQSSEEPAVFDSGLCRLLDQVQQVADLISEAIGPYDPISFSDEMESSGRGLGFRHGPGAVSERLRSHEKSDFPNWPDKLQAVFPFELVGKTAGSDVDRPSNVEEPSRLISVPKTAKGPRLIASEPTSHMWCQQGIREFLVDRLRGSLGTHFVDFHDQAKSGALVLQASLDRRLATVDLSDASDRLTCWTVERIFRRNVSLLTALHAARTRYMRDDISHVPSLLKLKKFASQGTAVTFPVQSIVFLCIALGASLDGDISWQAIRRLRGQVRVFGDDIIIPRHGYERLVRIMDALQLKVNKAKSFVNGHFRESCGVDGYRGYDVTPVKPKTLVADSPASCQAVVDTSNNLFNKGLWYASDSLGSLLPARLRRAIRIVGANDAGYSGLTSYSGSYEHHLAKRWNSRLHRYEVRVWQLSVRTRERPREGWSTLLDFFASKHSHEHARTVSSSVDTRKTIAGLSWEPCSPHA</sequence>
<keyword evidence="2 11" id="KW-0696">RNA-directed RNA polymerase</keyword>
<feature type="domain" description="RdRp catalytic" evidence="10">
    <location>
        <begin position="356"/>
        <end position="500"/>
    </location>
</feature>
<dbReference type="EMBL" id="MN036125">
    <property type="protein sequence ID" value="QDH91261.1"/>
    <property type="molecule type" value="Genomic_RNA"/>
</dbReference>
<comment type="cofactor">
    <cofactor evidence="9">
        <name>Mg(2+)</name>
        <dbReference type="ChEBI" id="CHEBI:18420"/>
    </cofactor>
    <text evidence="9">Binds 2 Mg(2+) per subunit.</text>
</comment>
<dbReference type="EC" id="2.7.7.48" evidence="1"/>
<dbReference type="InterPro" id="IPR007096">
    <property type="entry name" value="RNA-dir_Rpol_cat_phage"/>
</dbReference>
<accession>A0A514DCC7</accession>
<keyword evidence="4" id="KW-0548">Nucleotidyltransferase</keyword>
<evidence type="ECO:0000256" key="6">
    <source>
        <dbReference type="ARBA" id="ARBA00022953"/>
    </source>
</evidence>
<protein>
    <recommendedName>
        <fullName evidence="1">RNA-directed RNA polymerase</fullName>
        <ecNumber evidence="1">2.7.7.48</ecNumber>
    </recommendedName>
    <alternativeName>
        <fullName evidence="7">RNA replicase beta chain</fullName>
    </alternativeName>
</protein>
<gene>
    <name evidence="11" type="ORF">H2RhizoLitter7215_000003</name>
</gene>
<dbReference type="InterPro" id="IPR005093">
    <property type="entry name" value="RNArep_beta"/>
</dbReference>
<evidence type="ECO:0000259" key="10">
    <source>
        <dbReference type="PROSITE" id="PS50522"/>
    </source>
</evidence>
<name>A0A514DCC7_9VIRU</name>
<dbReference type="PROSITE" id="PS50522">
    <property type="entry name" value="RDRP_PHAGE"/>
    <property type="match status" value="1"/>
</dbReference>
<evidence type="ECO:0000313" key="11">
    <source>
        <dbReference type="EMBL" id="QDH91261.1"/>
    </source>
</evidence>
<reference evidence="11" key="1">
    <citation type="submission" date="2019-05" db="EMBL/GenBank/DDBJ databases">
        <title>Metatranscriptomic reconstruction reveals RNA viruses with the potential to shape carbon cycling in soil.</title>
        <authorList>
            <person name="Starr E.P."/>
            <person name="Nuccio E."/>
            <person name="Pett-Ridge J."/>
            <person name="Banfield J.F."/>
            <person name="Firestone M.K."/>
        </authorList>
    </citation>
    <scope>NUCLEOTIDE SEQUENCE</scope>
    <source>
        <strain evidence="11">H2_Rhizo_Litter_7_scaffold_215</strain>
    </source>
</reference>
<dbReference type="GO" id="GO:0000166">
    <property type="term" value="F:nucleotide binding"/>
    <property type="evidence" value="ECO:0007669"/>
    <property type="project" value="UniProtKB-KW"/>
</dbReference>